<comment type="caution">
    <text evidence="1">The sequence shown here is derived from an EMBL/GenBank/DDBJ whole genome shotgun (WGS) entry which is preliminary data.</text>
</comment>
<evidence type="ECO:0000313" key="3">
    <source>
        <dbReference type="Proteomes" id="UP000297700"/>
    </source>
</evidence>
<reference evidence="2 3" key="2">
    <citation type="submission" date="2019-03" db="EMBL/GenBank/DDBJ databases">
        <title>Bradyrhizobium strains diversity.</title>
        <authorList>
            <person name="Urquiaga M.C.O."/>
            <person name="Hungria M."/>
            <person name="Delamuta J.R.M."/>
            <person name="Klepa M.S."/>
        </authorList>
    </citation>
    <scope>NUCLEOTIDE SEQUENCE [LARGE SCALE GENOMIC DNA]</scope>
    <source>
        <strain evidence="2 3">CNPSo 3426</strain>
    </source>
</reference>
<dbReference type="EMBL" id="SPQS01000041">
    <property type="protein sequence ID" value="TFV68504.1"/>
    <property type="molecule type" value="Genomic_DNA"/>
</dbReference>
<protein>
    <submittedName>
        <fullName evidence="1">Uncharacterized protein</fullName>
    </submittedName>
</protein>
<keyword evidence="4" id="KW-1185">Reference proteome</keyword>
<dbReference type="EMBL" id="SPQU01000036">
    <property type="protein sequence ID" value="TFV30274.1"/>
    <property type="molecule type" value="Genomic_DNA"/>
</dbReference>
<reference evidence="1 4" key="1">
    <citation type="submission" date="2019-03" db="EMBL/GenBank/DDBJ databases">
        <title>Bradyrhizobium strains diversity isolated from Chamaecrista fasciculata.</title>
        <authorList>
            <person name="Urquiaga M.C.O."/>
            <person name="Hungria M."/>
            <person name="Delamuta J.R.M."/>
        </authorList>
    </citation>
    <scope>NUCLEOTIDE SEQUENCE [LARGE SCALE GENOMIC DNA]</scope>
    <source>
        <strain evidence="1 4">CNPSo 3424</strain>
    </source>
</reference>
<dbReference type="RefSeq" id="WP_126261864.1">
    <property type="nucleotide sequence ID" value="NZ_SPQS01000041.1"/>
</dbReference>
<name>A0A4Y9KSS8_9BRAD</name>
<accession>A0A4Y9KSS8</accession>
<evidence type="ECO:0000313" key="2">
    <source>
        <dbReference type="EMBL" id="TFV68504.1"/>
    </source>
</evidence>
<dbReference type="OrthoDB" id="8252492at2"/>
<evidence type="ECO:0000313" key="1">
    <source>
        <dbReference type="EMBL" id="TFV30274.1"/>
    </source>
</evidence>
<dbReference type="AlphaFoldDB" id="A0A4Y9KSS8"/>
<evidence type="ECO:0000313" key="4">
    <source>
        <dbReference type="Proteomes" id="UP000298225"/>
    </source>
</evidence>
<organism evidence="1 4">
    <name type="scientific">Bradyrhizobium frederickii</name>
    <dbReference type="NCBI Taxonomy" id="2560054"/>
    <lineage>
        <taxon>Bacteria</taxon>
        <taxon>Pseudomonadati</taxon>
        <taxon>Pseudomonadota</taxon>
        <taxon>Alphaproteobacteria</taxon>
        <taxon>Hyphomicrobiales</taxon>
        <taxon>Nitrobacteraceae</taxon>
        <taxon>Bradyrhizobium</taxon>
    </lineage>
</organism>
<dbReference type="Proteomes" id="UP000298225">
    <property type="component" value="Unassembled WGS sequence"/>
</dbReference>
<accession>A0A4Y9NLB8</accession>
<dbReference type="Proteomes" id="UP000297700">
    <property type="component" value="Unassembled WGS sequence"/>
</dbReference>
<gene>
    <name evidence="2" type="ORF">E4K64_36670</name>
    <name evidence="1" type="ORF">E4K66_35780</name>
</gene>
<proteinExistence type="predicted"/>
<sequence length="74" mass="8266">MKAVTKQKADRACAKELKILARVEKDLENARDSGAVEDVFLGLEEIYSMHMHTEHQSVRARCEAILRAGSLPKA</sequence>